<dbReference type="AlphaFoldDB" id="A0A819XEC5"/>
<proteinExistence type="predicted"/>
<accession>A0A819XEC5</accession>
<evidence type="ECO:0000313" key="2">
    <source>
        <dbReference type="Proteomes" id="UP000663844"/>
    </source>
</evidence>
<name>A0A819XEC5_9BILA</name>
<gene>
    <name evidence="1" type="ORF">OXD698_LOCUS37271</name>
</gene>
<evidence type="ECO:0008006" key="3">
    <source>
        <dbReference type="Google" id="ProtNLM"/>
    </source>
</evidence>
<organism evidence="1 2">
    <name type="scientific">Adineta steineri</name>
    <dbReference type="NCBI Taxonomy" id="433720"/>
    <lineage>
        <taxon>Eukaryota</taxon>
        <taxon>Metazoa</taxon>
        <taxon>Spiralia</taxon>
        <taxon>Gnathifera</taxon>
        <taxon>Rotifera</taxon>
        <taxon>Eurotatoria</taxon>
        <taxon>Bdelloidea</taxon>
        <taxon>Adinetida</taxon>
        <taxon>Adinetidae</taxon>
        <taxon>Adineta</taxon>
    </lineage>
</organism>
<evidence type="ECO:0000313" key="1">
    <source>
        <dbReference type="EMBL" id="CAF4135881.1"/>
    </source>
</evidence>
<comment type="caution">
    <text evidence="1">The sequence shown here is derived from an EMBL/GenBank/DDBJ whole genome shotgun (WGS) entry which is preliminary data.</text>
</comment>
<dbReference type="EMBL" id="CAJOAZ010006482">
    <property type="protein sequence ID" value="CAF4135881.1"/>
    <property type="molecule type" value="Genomic_DNA"/>
</dbReference>
<dbReference type="Proteomes" id="UP000663844">
    <property type="component" value="Unassembled WGS sequence"/>
</dbReference>
<protein>
    <recommendedName>
        <fullName evidence="3">F-box domain-containing protein</fullName>
    </recommendedName>
</protein>
<feature type="non-terminal residue" evidence="1">
    <location>
        <position position="105"/>
    </location>
</feature>
<sequence length="105" mass="12587">MHFESLANELLLDIFEFFDGIDLFRAFYGLNTRFNNLLSTLFHHYRFDFRSISKHDFNFICHHCLPLIIERITSLKLSNDDETPNLPNFLFSYGFTLDKFIRLQS</sequence>
<reference evidence="1" key="1">
    <citation type="submission" date="2021-02" db="EMBL/GenBank/DDBJ databases">
        <authorList>
            <person name="Nowell W R."/>
        </authorList>
    </citation>
    <scope>NUCLEOTIDE SEQUENCE</scope>
</reference>